<organism evidence="14 15">
    <name type="scientific">Sulfobacillus benefaciens</name>
    <dbReference type="NCBI Taxonomy" id="453960"/>
    <lineage>
        <taxon>Bacteria</taxon>
        <taxon>Bacillati</taxon>
        <taxon>Bacillota</taxon>
        <taxon>Clostridia</taxon>
        <taxon>Eubacteriales</taxon>
        <taxon>Clostridiales Family XVII. Incertae Sedis</taxon>
        <taxon>Sulfobacillus</taxon>
    </lineage>
</organism>
<sequence>MKTAIVTGGAGFIGSHLVDRLVSEGIFVVVLDNLCTGSWDNLAHHSEQLVKRVLCNVSDVWPSEYLPTSADLVVHLASPASPIHYRRLAIETLLVNSEGTKNALDAARRYGARFILASTSEAYGDPAVSPQPETYWGHVNPIGPRSCYDESKRFGEALTMEYIRQYDIDARILRFFNCYGPRMQSEDGRVVPNFVRQALSGKPLTIYGNGQQTRSFCYVSDEVEAIWRAATIDGLQGEVINVGNPQERTILNFAEVVADVGGVPLEIESHPLPPDDPTNRCPDITKARKLLDWEPKVGLREGLEETFAFFRQKAQ</sequence>
<dbReference type="Pfam" id="PF01370">
    <property type="entry name" value="Epimerase"/>
    <property type="match status" value="1"/>
</dbReference>
<evidence type="ECO:0000256" key="4">
    <source>
        <dbReference type="ARBA" id="ARBA00022793"/>
    </source>
</evidence>
<accession>A0A2T2XGM2</accession>
<evidence type="ECO:0000256" key="11">
    <source>
        <dbReference type="ARBA" id="ARBA00023239"/>
    </source>
</evidence>
<proteinExistence type="predicted"/>
<evidence type="ECO:0000256" key="12">
    <source>
        <dbReference type="ARBA" id="ARBA00037859"/>
    </source>
</evidence>
<evidence type="ECO:0000256" key="9">
    <source>
        <dbReference type="ARBA" id="ARBA00023136"/>
    </source>
</evidence>
<comment type="caution">
    <text evidence="14">The sequence shown here is derived from an EMBL/GenBank/DDBJ whole genome shotgun (WGS) entry which is preliminary data.</text>
</comment>
<reference evidence="14 15" key="1">
    <citation type="journal article" date="2014" name="BMC Genomics">
        <title>Comparison of environmental and isolate Sulfobacillus genomes reveals diverse carbon, sulfur, nitrogen, and hydrogen metabolisms.</title>
        <authorList>
            <person name="Justice N.B."/>
            <person name="Norman A."/>
            <person name="Brown C.T."/>
            <person name="Singh A."/>
            <person name="Thomas B.C."/>
            <person name="Banfield J.F."/>
        </authorList>
    </citation>
    <scope>NUCLEOTIDE SEQUENCE [LARGE SCALE GENOMIC DNA]</scope>
    <source>
        <strain evidence="14">AMDSBA4</strain>
    </source>
</reference>
<keyword evidence="7" id="KW-0520">NAD</keyword>
<evidence type="ECO:0000256" key="3">
    <source>
        <dbReference type="ARBA" id="ARBA00022692"/>
    </source>
</evidence>
<dbReference type="PANTHER" id="PTHR43078">
    <property type="entry name" value="UDP-GLUCURONIC ACID DECARBOXYLASE-RELATED"/>
    <property type="match status" value="1"/>
</dbReference>
<evidence type="ECO:0000313" key="14">
    <source>
        <dbReference type="EMBL" id="PSR33639.1"/>
    </source>
</evidence>
<name>A0A2T2XGM2_9FIRM</name>
<dbReference type="Proteomes" id="UP000242972">
    <property type="component" value="Unassembled WGS sequence"/>
</dbReference>
<dbReference type="GO" id="GO:0005737">
    <property type="term" value="C:cytoplasm"/>
    <property type="evidence" value="ECO:0007669"/>
    <property type="project" value="TreeGrafter"/>
</dbReference>
<evidence type="ECO:0000256" key="1">
    <source>
        <dbReference type="ARBA" id="ARBA00001911"/>
    </source>
</evidence>
<keyword evidence="5" id="KW-0735">Signal-anchor</keyword>
<dbReference type="GO" id="GO:0042732">
    <property type="term" value="P:D-xylose metabolic process"/>
    <property type="evidence" value="ECO:0007669"/>
    <property type="project" value="InterPro"/>
</dbReference>
<keyword evidence="11" id="KW-0456">Lyase</keyword>
<evidence type="ECO:0000256" key="6">
    <source>
        <dbReference type="ARBA" id="ARBA00022989"/>
    </source>
</evidence>
<keyword evidence="4" id="KW-0210">Decarboxylase</keyword>
<dbReference type="AlphaFoldDB" id="A0A2T2XGM2"/>
<evidence type="ECO:0000313" key="15">
    <source>
        <dbReference type="Proteomes" id="UP000242972"/>
    </source>
</evidence>
<dbReference type="Gene3D" id="3.40.50.720">
    <property type="entry name" value="NAD(P)-binding Rossmann-like Domain"/>
    <property type="match status" value="1"/>
</dbReference>
<comment type="cofactor">
    <cofactor evidence="1">
        <name>NAD(+)</name>
        <dbReference type="ChEBI" id="CHEBI:57540"/>
    </cofactor>
</comment>
<evidence type="ECO:0000256" key="10">
    <source>
        <dbReference type="ARBA" id="ARBA00023180"/>
    </source>
</evidence>
<keyword evidence="6" id="KW-1133">Transmembrane helix</keyword>
<dbReference type="GO" id="GO:0048040">
    <property type="term" value="F:UDP-glucuronate decarboxylase activity"/>
    <property type="evidence" value="ECO:0007669"/>
    <property type="project" value="TreeGrafter"/>
</dbReference>
<evidence type="ECO:0000256" key="5">
    <source>
        <dbReference type="ARBA" id="ARBA00022968"/>
    </source>
</evidence>
<dbReference type="PANTHER" id="PTHR43078:SF6">
    <property type="entry name" value="UDP-GLUCURONIC ACID DECARBOXYLASE 1"/>
    <property type="match status" value="1"/>
</dbReference>
<keyword evidence="9" id="KW-0472">Membrane</keyword>
<evidence type="ECO:0000256" key="7">
    <source>
        <dbReference type="ARBA" id="ARBA00023027"/>
    </source>
</evidence>
<dbReference type="InterPro" id="IPR001509">
    <property type="entry name" value="Epimerase_deHydtase"/>
</dbReference>
<dbReference type="InterPro" id="IPR036291">
    <property type="entry name" value="NAD(P)-bd_dom_sf"/>
</dbReference>
<comment type="subcellular location">
    <subcellularLocation>
        <location evidence="2">Golgi apparatus membrane</location>
        <topology evidence="2">Single-pass type II membrane protein</topology>
    </subcellularLocation>
    <subcellularLocation>
        <location evidence="12">Golgi apparatus</location>
        <location evidence="12">Golgi stack membrane</location>
    </subcellularLocation>
</comment>
<protein>
    <submittedName>
        <fullName evidence="14">NAD-dependent dehydratase</fullName>
    </submittedName>
</protein>
<dbReference type="FunFam" id="3.40.50.720:FF:000065">
    <property type="entry name" value="UDP-glucuronic acid decarboxylase 1"/>
    <property type="match status" value="1"/>
</dbReference>
<dbReference type="UniPathway" id="UPA00796">
    <property type="reaction ID" value="UER00771"/>
</dbReference>
<evidence type="ECO:0000259" key="13">
    <source>
        <dbReference type="Pfam" id="PF01370"/>
    </source>
</evidence>
<keyword evidence="10" id="KW-0325">Glycoprotein</keyword>
<evidence type="ECO:0000256" key="2">
    <source>
        <dbReference type="ARBA" id="ARBA00004323"/>
    </source>
</evidence>
<gene>
    <name evidence="14" type="ORF">C7B46_08495</name>
</gene>
<keyword evidence="3" id="KW-0812">Transmembrane</keyword>
<feature type="domain" description="NAD-dependent epimerase/dehydratase" evidence="13">
    <location>
        <begin position="5"/>
        <end position="243"/>
    </location>
</feature>
<dbReference type="InterPro" id="IPR044516">
    <property type="entry name" value="UXS-like"/>
</dbReference>
<dbReference type="SUPFAM" id="SSF51735">
    <property type="entry name" value="NAD(P)-binding Rossmann-fold domains"/>
    <property type="match status" value="1"/>
</dbReference>
<keyword evidence="8" id="KW-0333">Golgi apparatus</keyword>
<evidence type="ECO:0000256" key="8">
    <source>
        <dbReference type="ARBA" id="ARBA00023034"/>
    </source>
</evidence>
<dbReference type="GO" id="GO:0070403">
    <property type="term" value="F:NAD+ binding"/>
    <property type="evidence" value="ECO:0007669"/>
    <property type="project" value="InterPro"/>
</dbReference>
<dbReference type="EMBL" id="PXYW01000017">
    <property type="protein sequence ID" value="PSR33639.1"/>
    <property type="molecule type" value="Genomic_DNA"/>
</dbReference>
<dbReference type="GO" id="GO:0033320">
    <property type="term" value="P:UDP-D-xylose biosynthetic process"/>
    <property type="evidence" value="ECO:0007669"/>
    <property type="project" value="UniProtKB-UniPathway"/>
</dbReference>